<feature type="transmembrane region" description="Helical" evidence="1">
    <location>
        <begin position="206"/>
        <end position="225"/>
    </location>
</feature>
<keyword evidence="1" id="KW-1133">Transmembrane helix</keyword>
<name>A0A6I4T433_9SPHN</name>
<sequence>MKMLARFRPDKFLLLLLVTLAFASLVPARGSAAPLFDRLTDIGITLLFFMHGAKLSRSAIVAGLGAWRLHLMVLATTFILFPLLGLGMTTALSPWLDEAVVAGFLFLCIVPSTVQSSIAMTAMAHGNVPAAVCSASLSNVLGIVLTPMLAALLLHGQSAEGNFFLSALISVATTLLLPFILGHLARPLVGGFIDKHRSLVSRADRGVILLVVYTAFSAAVVEGLWKRFSGWDLISIAILSSILLGAVLLFTRFIARLTHQSHENEAVLVFCGSKKSLASGVPMAGALFAPAQVGVMVLPLMLFHQLQLLVCAALAQAYGRRAEANANVSGEKAHAV</sequence>
<dbReference type="InterPro" id="IPR038770">
    <property type="entry name" value="Na+/solute_symporter_sf"/>
</dbReference>
<dbReference type="EMBL" id="WTYT01000002">
    <property type="protein sequence ID" value="MXO65012.1"/>
    <property type="molecule type" value="Genomic_DNA"/>
</dbReference>
<protein>
    <submittedName>
        <fullName evidence="2">Bile acid:sodium symporter</fullName>
    </submittedName>
</protein>
<keyword evidence="3" id="KW-1185">Reference proteome</keyword>
<dbReference type="Proteomes" id="UP000438476">
    <property type="component" value="Unassembled WGS sequence"/>
</dbReference>
<dbReference type="InterPro" id="IPR016833">
    <property type="entry name" value="Put_Na-Bile_cotransptr"/>
</dbReference>
<comment type="caution">
    <text evidence="2">The sequence shown here is derived from an EMBL/GenBank/DDBJ whole genome shotgun (WGS) entry which is preliminary data.</text>
</comment>
<proteinExistence type="predicted"/>
<dbReference type="GO" id="GO:0005886">
    <property type="term" value="C:plasma membrane"/>
    <property type="evidence" value="ECO:0007669"/>
    <property type="project" value="TreeGrafter"/>
</dbReference>
<reference evidence="2 3" key="1">
    <citation type="submission" date="2019-12" db="EMBL/GenBank/DDBJ databases">
        <title>Genomic-based taxomic classification of the family Erythrobacteraceae.</title>
        <authorList>
            <person name="Xu L."/>
        </authorList>
    </citation>
    <scope>NUCLEOTIDE SEQUENCE [LARGE SCALE GENOMIC DNA]</scope>
    <source>
        <strain evidence="2 3">LMG 29518</strain>
    </source>
</reference>
<keyword evidence="1" id="KW-0472">Membrane</keyword>
<feature type="transmembrane region" description="Helical" evidence="1">
    <location>
        <begin position="163"/>
        <end position="185"/>
    </location>
</feature>
<evidence type="ECO:0000256" key="1">
    <source>
        <dbReference type="SAM" id="Phobius"/>
    </source>
</evidence>
<evidence type="ECO:0000313" key="3">
    <source>
        <dbReference type="Proteomes" id="UP000438476"/>
    </source>
</evidence>
<dbReference type="PIRSF" id="PIRSF026166">
    <property type="entry name" value="UCP026166"/>
    <property type="match status" value="1"/>
</dbReference>
<feature type="transmembrane region" description="Helical" evidence="1">
    <location>
        <begin position="42"/>
        <end position="64"/>
    </location>
</feature>
<dbReference type="AlphaFoldDB" id="A0A6I4T433"/>
<gene>
    <name evidence="2" type="ORF">GRI91_04525</name>
</gene>
<feature type="transmembrane region" description="Helical" evidence="1">
    <location>
        <begin position="267"/>
        <end position="289"/>
    </location>
</feature>
<organism evidence="2 3">
    <name type="scientific">Altericroceibacterium endophyticum</name>
    <dbReference type="NCBI Taxonomy" id="1808508"/>
    <lineage>
        <taxon>Bacteria</taxon>
        <taxon>Pseudomonadati</taxon>
        <taxon>Pseudomonadota</taxon>
        <taxon>Alphaproteobacteria</taxon>
        <taxon>Sphingomonadales</taxon>
        <taxon>Erythrobacteraceae</taxon>
        <taxon>Altericroceibacterium</taxon>
    </lineage>
</organism>
<dbReference type="PANTHER" id="PTHR18640">
    <property type="entry name" value="SOLUTE CARRIER FAMILY 10 MEMBER 7"/>
    <property type="match status" value="1"/>
</dbReference>
<feature type="transmembrane region" description="Helical" evidence="1">
    <location>
        <begin position="231"/>
        <end position="255"/>
    </location>
</feature>
<dbReference type="OrthoDB" id="9792271at2"/>
<feature type="transmembrane region" description="Helical" evidence="1">
    <location>
        <begin position="130"/>
        <end position="151"/>
    </location>
</feature>
<dbReference type="Pfam" id="PF13593">
    <property type="entry name" value="SBF_like"/>
    <property type="match status" value="1"/>
</dbReference>
<dbReference type="Gene3D" id="1.20.1530.20">
    <property type="match status" value="1"/>
</dbReference>
<feature type="transmembrane region" description="Helical" evidence="1">
    <location>
        <begin position="99"/>
        <end position="118"/>
    </location>
</feature>
<feature type="transmembrane region" description="Helical" evidence="1">
    <location>
        <begin position="71"/>
        <end position="93"/>
    </location>
</feature>
<dbReference type="PANTHER" id="PTHR18640:SF5">
    <property type="entry name" value="SODIUM_BILE ACID COTRANSPORTER 7"/>
    <property type="match status" value="1"/>
</dbReference>
<accession>A0A6I4T433</accession>
<evidence type="ECO:0000313" key="2">
    <source>
        <dbReference type="EMBL" id="MXO65012.1"/>
    </source>
</evidence>
<keyword evidence="1" id="KW-0812">Transmembrane</keyword>